<proteinExistence type="inferred from homology"/>
<dbReference type="Gene3D" id="3.40.190.10">
    <property type="entry name" value="Periplasmic binding protein-like II"/>
    <property type="match status" value="2"/>
</dbReference>
<sequence>MDIEALRSFLAFVDTGSFTRAAKQTFKTQSAISMQMKKLESELDKPLFVKEGRNLALTGDGQRLALYARNILQLHDETVSEIKNQQTQTVIRLGCPDDYADSILPNLVSLLHEEFDSLDLQITCAPSNRVRIMLDSGRLDVGIVTRLPNSEEGYLLSNDIGIWFIGDNDKILEQKPLPLALFQKDCKFYHAATEGLIKLDIPFQIISSCGSAVAQRSIVRKGLALGAMASKSIGEGVNKLELPWLPKLPNIDIVLVTSSIARNKFPQDLARRLSDRYQTLYK</sequence>
<evidence type="ECO:0000313" key="7">
    <source>
        <dbReference type="Proteomes" id="UP001156690"/>
    </source>
</evidence>
<accession>A0AAV5NQ11</accession>
<dbReference type="PANTHER" id="PTHR30579">
    <property type="entry name" value="TRANSCRIPTIONAL REGULATOR"/>
    <property type="match status" value="1"/>
</dbReference>
<name>A0AAV5NQ11_9VIBR</name>
<protein>
    <submittedName>
        <fullName evidence="6">LysR family transcriptional regulator</fullName>
    </submittedName>
</protein>
<evidence type="ECO:0000256" key="1">
    <source>
        <dbReference type="ARBA" id="ARBA00009437"/>
    </source>
</evidence>
<dbReference type="PROSITE" id="PS50931">
    <property type="entry name" value="HTH_LYSR"/>
    <property type="match status" value="1"/>
</dbReference>
<dbReference type="Pfam" id="PF00126">
    <property type="entry name" value="HTH_1"/>
    <property type="match status" value="1"/>
</dbReference>
<keyword evidence="2" id="KW-0805">Transcription regulation</keyword>
<keyword evidence="4" id="KW-0804">Transcription</keyword>
<dbReference type="EMBL" id="BSNX01000019">
    <property type="protein sequence ID" value="GLQ72684.1"/>
    <property type="molecule type" value="Genomic_DNA"/>
</dbReference>
<reference evidence="7" key="1">
    <citation type="journal article" date="2019" name="Int. J. Syst. Evol. Microbiol.">
        <title>The Global Catalogue of Microorganisms (GCM) 10K type strain sequencing project: providing services to taxonomists for standard genome sequencing and annotation.</title>
        <authorList>
            <consortium name="The Broad Institute Genomics Platform"/>
            <consortium name="The Broad Institute Genome Sequencing Center for Infectious Disease"/>
            <person name="Wu L."/>
            <person name="Ma J."/>
        </authorList>
    </citation>
    <scope>NUCLEOTIDE SEQUENCE [LARGE SCALE GENOMIC DNA]</scope>
    <source>
        <strain evidence="7">NBRC 15640</strain>
    </source>
</reference>
<dbReference type="PRINTS" id="PR00039">
    <property type="entry name" value="HTHLYSR"/>
</dbReference>
<dbReference type="InterPro" id="IPR005119">
    <property type="entry name" value="LysR_subst-bd"/>
</dbReference>
<evidence type="ECO:0000256" key="2">
    <source>
        <dbReference type="ARBA" id="ARBA00023015"/>
    </source>
</evidence>
<organism evidence="6 7">
    <name type="scientific">Vibrio penaeicida</name>
    <dbReference type="NCBI Taxonomy" id="104609"/>
    <lineage>
        <taxon>Bacteria</taxon>
        <taxon>Pseudomonadati</taxon>
        <taxon>Pseudomonadota</taxon>
        <taxon>Gammaproteobacteria</taxon>
        <taxon>Vibrionales</taxon>
        <taxon>Vibrionaceae</taxon>
        <taxon>Vibrio</taxon>
    </lineage>
</organism>
<dbReference type="InterPro" id="IPR036388">
    <property type="entry name" value="WH-like_DNA-bd_sf"/>
</dbReference>
<feature type="domain" description="HTH lysR-type" evidence="5">
    <location>
        <begin position="1"/>
        <end position="58"/>
    </location>
</feature>
<dbReference type="InterPro" id="IPR036390">
    <property type="entry name" value="WH_DNA-bd_sf"/>
</dbReference>
<comment type="caution">
    <text evidence="6">The sequence shown here is derived from an EMBL/GenBank/DDBJ whole genome shotgun (WGS) entry which is preliminary data.</text>
</comment>
<dbReference type="GO" id="GO:0003700">
    <property type="term" value="F:DNA-binding transcription factor activity"/>
    <property type="evidence" value="ECO:0007669"/>
    <property type="project" value="InterPro"/>
</dbReference>
<dbReference type="InterPro" id="IPR000847">
    <property type="entry name" value="LysR_HTH_N"/>
</dbReference>
<dbReference type="RefSeq" id="WP_126606431.1">
    <property type="nucleotide sequence ID" value="NZ_AP025145.1"/>
</dbReference>
<dbReference type="GO" id="GO:0003677">
    <property type="term" value="F:DNA binding"/>
    <property type="evidence" value="ECO:0007669"/>
    <property type="project" value="UniProtKB-KW"/>
</dbReference>
<keyword evidence="3" id="KW-0238">DNA-binding</keyword>
<dbReference type="Proteomes" id="UP001156690">
    <property type="component" value="Unassembled WGS sequence"/>
</dbReference>
<evidence type="ECO:0000259" key="5">
    <source>
        <dbReference type="PROSITE" id="PS50931"/>
    </source>
</evidence>
<dbReference type="FunFam" id="1.10.10.10:FF:000001">
    <property type="entry name" value="LysR family transcriptional regulator"/>
    <property type="match status" value="1"/>
</dbReference>
<dbReference type="Pfam" id="PF03466">
    <property type="entry name" value="LysR_substrate"/>
    <property type="match status" value="1"/>
</dbReference>
<dbReference type="SUPFAM" id="SSF46785">
    <property type="entry name" value="Winged helix' DNA-binding domain"/>
    <property type="match status" value="1"/>
</dbReference>
<comment type="similarity">
    <text evidence="1">Belongs to the LysR transcriptional regulatory family.</text>
</comment>
<evidence type="ECO:0000256" key="3">
    <source>
        <dbReference type="ARBA" id="ARBA00023125"/>
    </source>
</evidence>
<dbReference type="PANTHER" id="PTHR30579:SF7">
    <property type="entry name" value="HTH-TYPE TRANSCRIPTIONAL REGULATOR LRHA-RELATED"/>
    <property type="match status" value="1"/>
</dbReference>
<keyword evidence="7" id="KW-1185">Reference proteome</keyword>
<evidence type="ECO:0000256" key="4">
    <source>
        <dbReference type="ARBA" id="ARBA00023163"/>
    </source>
</evidence>
<dbReference type="Gene3D" id="1.10.10.10">
    <property type="entry name" value="Winged helix-like DNA-binding domain superfamily/Winged helix DNA-binding domain"/>
    <property type="match status" value="1"/>
</dbReference>
<dbReference type="SUPFAM" id="SSF53850">
    <property type="entry name" value="Periplasmic binding protein-like II"/>
    <property type="match status" value="1"/>
</dbReference>
<evidence type="ECO:0000313" key="6">
    <source>
        <dbReference type="EMBL" id="GLQ72684.1"/>
    </source>
</evidence>
<dbReference type="InterPro" id="IPR050176">
    <property type="entry name" value="LTTR"/>
</dbReference>
<gene>
    <name evidence="6" type="ORF">GCM10007932_20440</name>
</gene>
<dbReference type="AlphaFoldDB" id="A0AAV5NQ11"/>